<dbReference type="InterPro" id="IPR003018">
    <property type="entry name" value="GAF"/>
</dbReference>
<evidence type="ECO:0000313" key="3">
    <source>
        <dbReference type="Proteomes" id="UP000006443"/>
    </source>
</evidence>
<evidence type="ECO:0000259" key="1">
    <source>
        <dbReference type="PROSITE" id="PS50887"/>
    </source>
</evidence>
<dbReference type="Pfam" id="PF13185">
    <property type="entry name" value="GAF_2"/>
    <property type="match status" value="1"/>
</dbReference>
<dbReference type="GO" id="GO:0052621">
    <property type="term" value="F:diguanylate cyclase activity"/>
    <property type="evidence" value="ECO:0007669"/>
    <property type="project" value="TreeGrafter"/>
</dbReference>
<dbReference type="eggNOG" id="COG3706">
    <property type="taxonomic scope" value="Bacteria"/>
</dbReference>
<dbReference type="InterPro" id="IPR050469">
    <property type="entry name" value="Diguanylate_Cyclase"/>
</dbReference>
<dbReference type="EMBL" id="ACJM01000004">
    <property type="protein sequence ID" value="EEG78202.1"/>
    <property type="molecule type" value="Genomic_DNA"/>
</dbReference>
<gene>
    <name evidence="2" type="ORF">DealDRAFT_1079</name>
</gene>
<feature type="domain" description="GGDEF" evidence="1">
    <location>
        <begin position="330"/>
        <end position="464"/>
    </location>
</feature>
<organism evidence="2 3">
    <name type="scientific">Dethiobacter alkaliphilus AHT 1</name>
    <dbReference type="NCBI Taxonomy" id="555088"/>
    <lineage>
        <taxon>Bacteria</taxon>
        <taxon>Bacillati</taxon>
        <taxon>Bacillota</taxon>
        <taxon>Dethiobacteria</taxon>
        <taxon>Dethiobacterales</taxon>
        <taxon>Dethiobacteraceae</taxon>
        <taxon>Dethiobacter</taxon>
    </lineage>
</organism>
<sequence>MEIMGSLRRPSVVLLTFSMLLYAVPILIMVFIPEVVSGDGPAQDAGKQIMWWPYFIPSLALPYYWGKKGVRAVAIALAVPAVFFAVMPFSHLAFSGMRIQGAMVTGGSLILALCVGCLAESSLRSRRAAEAQNKQLKSLFEASELFAFSLDPQHVLEQCLAIIRKSLGFDYADVWLLEDEGKILRKAASNVPPVFGAADTFSVDFCLPGLALSSEEGVYIEDPLTDERITDKTWVNQLGHSSEAALPLIYQGEKLGVIILANMERYDFTPERRELLQTFANQMTLAIKNAKLYREMEKKALIDELTELYNHRYFQEMLDKELKRAQRENKPLSLLMMDLDNFKLYNDTFGHPEGDKLLRQFGQVLQTAVRESDLTARYGGDEFVVILPNTDEIGAQQLVARITEKISHHNFPGFSRMPGGQLSVSIGSATYPVSAKDKVELVKQADDQLYKIKETRRKMQRVSS</sequence>
<dbReference type="Proteomes" id="UP000006443">
    <property type="component" value="Unassembled WGS sequence"/>
</dbReference>
<protein>
    <submittedName>
        <fullName evidence="2">Diguanylate cyclase with GAF sensor</fullName>
    </submittedName>
</protein>
<name>C0GF20_DETAL</name>
<dbReference type="RefSeq" id="WP_008515567.1">
    <property type="nucleotide sequence ID" value="NZ_ACJM01000004.1"/>
</dbReference>
<dbReference type="GO" id="GO:0005886">
    <property type="term" value="C:plasma membrane"/>
    <property type="evidence" value="ECO:0007669"/>
    <property type="project" value="TreeGrafter"/>
</dbReference>
<keyword evidence="3" id="KW-1185">Reference proteome</keyword>
<dbReference type="InterPro" id="IPR029016">
    <property type="entry name" value="GAF-like_dom_sf"/>
</dbReference>
<dbReference type="SUPFAM" id="SSF55781">
    <property type="entry name" value="GAF domain-like"/>
    <property type="match status" value="1"/>
</dbReference>
<dbReference type="GO" id="GO:0043709">
    <property type="term" value="P:cell adhesion involved in single-species biofilm formation"/>
    <property type="evidence" value="ECO:0007669"/>
    <property type="project" value="TreeGrafter"/>
</dbReference>
<dbReference type="GO" id="GO:1902201">
    <property type="term" value="P:negative regulation of bacterial-type flagellum-dependent cell motility"/>
    <property type="evidence" value="ECO:0007669"/>
    <property type="project" value="TreeGrafter"/>
</dbReference>
<dbReference type="SMART" id="SM00267">
    <property type="entry name" value="GGDEF"/>
    <property type="match status" value="1"/>
</dbReference>
<dbReference type="SMART" id="SM00065">
    <property type="entry name" value="GAF"/>
    <property type="match status" value="1"/>
</dbReference>
<dbReference type="PROSITE" id="PS50887">
    <property type="entry name" value="GGDEF"/>
    <property type="match status" value="1"/>
</dbReference>
<dbReference type="InterPro" id="IPR029787">
    <property type="entry name" value="Nucleotide_cyclase"/>
</dbReference>
<dbReference type="PANTHER" id="PTHR45138:SF9">
    <property type="entry name" value="DIGUANYLATE CYCLASE DGCM-RELATED"/>
    <property type="match status" value="1"/>
</dbReference>
<dbReference type="Pfam" id="PF00990">
    <property type="entry name" value="GGDEF"/>
    <property type="match status" value="1"/>
</dbReference>
<evidence type="ECO:0000313" key="2">
    <source>
        <dbReference type="EMBL" id="EEG78202.1"/>
    </source>
</evidence>
<reference evidence="2 3" key="1">
    <citation type="submission" date="2009-02" db="EMBL/GenBank/DDBJ databases">
        <title>Sequencing of the draft genome and assembly of Dethiobacter alkaliphilus AHT 1.</title>
        <authorList>
            <consortium name="US DOE Joint Genome Institute (JGI-PGF)"/>
            <person name="Lucas S."/>
            <person name="Copeland A."/>
            <person name="Lapidus A."/>
            <person name="Glavina del Rio T."/>
            <person name="Dalin E."/>
            <person name="Tice H."/>
            <person name="Bruce D."/>
            <person name="Goodwin L."/>
            <person name="Pitluck S."/>
            <person name="Larimer F."/>
            <person name="Land M.L."/>
            <person name="Hauser L."/>
            <person name="Muyzer G."/>
        </authorList>
    </citation>
    <scope>NUCLEOTIDE SEQUENCE [LARGE SCALE GENOMIC DNA]</scope>
    <source>
        <strain evidence="2 3">AHT 1</strain>
    </source>
</reference>
<dbReference type="Gene3D" id="3.30.450.40">
    <property type="match status" value="1"/>
</dbReference>
<dbReference type="InterPro" id="IPR000160">
    <property type="entry name" value="GGDEF_dom"/>
</dbReference>
<dbReference type="STRING" id="555088.DealDRAFT_1079"/>
<dbReference type="AlphaFoldDB" id="C0GF20"/>
<dbReference type="FunFam" id="3.30.70.270:FF:000001">
    <property type="entry name" value="Diguanylate cyclase domain protein"/>
    <property type="match status" value="1"/>
</dbReference>
<dbReference type="CDD" id="cd01949">
    <property type="entry name" value="GGDEF"/>
    <property type="match status" value="1"/>
</dbReference>
<dbReference type="InterPro" id="IPR043128">
    <property type="entry name" value="Rev_trsase/Diguanyl_cyclase"/>
</dbReference>
<proteinExistence type="predicted"/>
<dbReference type="PANTHER" id="PTHR45138">
    <property type="entry name" value="REGULATORY COMPONENTS OF SENSORY TRANSDUCTION SYSTEM"/>
    <property type="match status" value="1"/>
</dbReference>
<accession>C0GF20</accession>
<comment type="caution">
    <text evidence="2">The sequence shown here is derived from an EMBL/GenBank/DDBJ whole genome shotgun (WGS) entry which is preliminary data.</text>
</comment>
<dbReference type="SUPFAM" id="SSF55073">
    <property type="entry name" value="Nucleotide cyclase"/>
    <property type="match status" value="1"/>
</dbReference>
<dbReference type="Gene3D" id="3.30.70.270">
    <property type="match status" value="1"/>
</dbReference>
<dbReference type="NCBIfam" id="TIGR00254">
    <property type="entry name" value="GGDEF"/>
    <property type="match status" value="1"/>
</dbReference>